<dbReference type="AlphaFoldDB" id="A0AAV7I8T7"/>
<comment type="caution">
    <text evidence="1">The sequence shown here is derived from an EMBL/GenBank/DDBJ whole genome shotgun (WGS) entry which is preliminary data.</text>
</comment>
<proteinExistence type="predicted"/>
<reference evidence="1 2" key="1">
    <citation type="journal article" date="2021" name="J. Hered.">
        <title>A chromosome-level genome assembly of the parasitoid wasp, Cotesia glomerata (Hymenoptera: Braconidae).</title>
        <authorList>
            <person name="Pinto B.J."/>
            <person name="Weis J.J."/>
            <person name="Gamble T."/>
            <person name="Ode P.J."/>
            <person name="Paul R."/>
            <person name="Zaspel J.M."/>
        </authorList>
    </citation>
    <scope>NUCLEOTIDE SEQUENCE [LARGE SCALE GENOMIC DNA]</scope>
    <source>
        <strain evidence="1">CgM1</strain>
    </source>
</reference>
<evidence type="ECO:0000313" key="1">
    <source>
        <dbReference type="EMBL" id="KAH0545853.1"/>
    </source>
</evidence>
<keyword evidence="2" id="KW-1185">Reference proteome</keyword>
<accession>A0AAV7I8T7</accession>
<evidence type="ECO:0000313" key="2">
    <source>
        <dbReference type="Proteomes" id="UP000826195"/>
    </source>
</evidence>
<protein>
    <submittedName>
        <fullName evidence="1">Uncharacterized protein</fullName>
    </submittedName>
</protein>
<dbReference type="EMBL" id="JAHXZJ010002237">
    <property type="protein sequence ID" value="KAH0545853.1"/>
    <property type="molecule type" value="Genomic_DNA"/>
</dbReference>
<dbReference type="Proteomes" id="UP000826195">
    <property type="component" value="Unassembled WGS sequence"/>
</dbReference>
<sequence>METIVNYLRVDIVGDIESQETPQAYSYCLSHIIQVFKANTTGFVYGIVSETHINKLIGNSIGDSSAVACPNTVSCRSFKPPRHQWRPKRHKKCDTHASTQVCSDQQLHFKLHFQYKSDTIRASVFYSTVVEEKNQTGIKDHTILRTTFEISRVKANTETKTETQ</sequence>
<name>A0AAV7I8T7_COTGL</name>
<organism evidence="1 2">
    <name type="scientific">Cotesia glomerata</name>
    <name type="common">Lepidopteran parasitic wasp</name>
    <name type="synonym">Apanteles glomeratus</name>
    <dbReference type="NCBI Taxonomy" id="32391"/>
    <lineage>
        <taxon>Eukaryota</taxon>
        <taxon>Metazoa</taxon>
        <taxon>Ecdysozoa</taxon>
        <taxon>Arthropoda</taxon>
        <taxon>Hexapoda</taxon>
        <taxon>Insecta</taxon>
        <taxon>Pterygota</taxon>
        <taxon>Neoptera</taxon>
        <taxon>Endopterygota</taxon>
        <taxon>Hymenoptera</taxon>
        <taxon>Apocrita</taxon>
        <taxon>Ichneumonoidea</taxon>
        <taxon>Braconidae</taxon>
        <taxon>Microgastrinae</taxon>
        <taxon>Cotesia</taxon>
    </lineage>
</organism>
<gene>
    <name evidence="1" type="ORF">KQX54_003641</name>
</gene>